<dbReference type="OrthoDB" id="3874172at2"/>
<name>A0A1H7M495_STRJI</name>
<protein>
    <submittedName>
        <fullName evidence="2">Uncharacterized protein</fullName>
    </submittedName>
</protein>
<reference evidence="3" key="1">
    <citation type="submission" date="2016-10" db="EMBL/GenBank/DDBJ databases">
        <authorList>
            <person name="Varghese N."/>
        </authorList>
    </citation>
    <scope>NUCLEOTIDE SEQUENCE [LARGE SCALE GENOMIC DNA]</scope>
    <source>
        <strain evidence="3">DSM 45096 / BCRC 16803 / CGMCC 4.1857 / CIP 109030 / JCM 12277 / KCTC 19219 / NBRC 100920 / 33214</strain>
    </source>
</reference>
<evidence type="ECO:0000313" key="2">
    <source>
        <dbReference type="EMBL" id="SEL05932.1"/>
    </source>
</evidence>
<dbReference type="AlphaFoldDB" id="A0A1H7M495"/>
<dbReference type="SUPFAM" id="SSF48371">
    <property type="entry name" value="ARM repeat"/>
    <property type="match status" value="1"/>
</dbReference>
<evidence type="ECO:0000313" key="3">
    <source>
        <dbReference type="Proteomes" id="UP000183015"/>
    </source>
</evidence>
<dbReference type="EMBL" id="FOAZ01000005">
    <property type="protein sequence ID" value="SEL05932.1"/>
    <property type="molecule type" value="Genomic_DNA"/>
</dbReference>
<dbReference type="RefSeq" id="WP_042451731.1">
    <property type="nucleotide sequence ID" value="NZ_BBPN01000023.1"/>
</dbReference>
<gene>
    <name evidence="2" type="ORF">SAMN05414137_105166</name>
</gene>
<dbReference type="Proteomes" id="UP000183015">
    <property type="component" value="Unassembled WGS sequence"/>
</dbReference>
<dbReference type="eggNOG" id="ENOG50331MC">
    <property type="taxonomic scope" value="Bacteria"/>
</dbReference>
<proteinExistence type="predicted"/>
<sequence>MSPATADPELQDLGSPAAGDTDGAEETPQGSWSQARELLSHLPPGFDDARFHGGMAGRDQTTVSGNTFRGDSVIGIKVENAQFGTGAPVHGSGLVPEEELDTLADVFQPGENFAEALTRLRRERVLILSGRPRSGRRAAALMLLHALDIRRIRLLDPYVDPAELMSQAKSARGYVLCDLALGHGRPLHQAHLLKAHERLLGDDGYLVVTVDDRALESGIRPVPWAPPEPAVLLRTHLRRLLGDHPADLTGLLELDEATALLKTVPSPREVAAFAERLARHGRGELSRDELGRLGQDAVDAQAAAWLSDTTTPLADKAFLLATSVFDGAAHAYAVEHGDTLHRRLQQTEAPRREARIRLFADRPEQRLQGIRAALVEEDVESAWGLVRQQVVRFGDSRTATSVLREAWLGHPSSRTALAAWLTVLANSTDPVVRTRAAAAAALLAESDLAGAMNRLLLPWARDRRFRLRLQAGTALALIRRTDASGAVPRILHEWSRSEDHRLRWSAVRAYPLLLDEAVVGALDDFADIAARAAAGTDRPDAAVAATEREALTESCALLLLLGPATRSVALDRLGSWWQQEAGPLRTLSLDAFLVAAAADEGRGTGSGWPPLLRWFAEDTATGAEPGERARLVFLWRQALAVRPQGDTARDTLGDWIHRSAHDPEAELALAALLRGVAGTEAEQQRLSHLLRRLRVPGRTDPLPVAQRLLRALSLPVPPDTRR</sequence>
<organism evidence="2 3">
    <name type="scientific">Streptacidiphilus jiangxiensis</name>
    <dbReference type="NCBI Taxonomy" id="235985"/>
    <lineage>
        <taxon>Bacteria</taxon>
        <taxon>Bacillati</taxon>
        <taxon>Actinomycetota</taxon>
        <taxon>Actinomycetes</taxon>
        <taxon>Kitasatosporales</taxon>
        <taxon>Streptomycetaceae</taxon>
        <taxon>Streptacidiphilus</taxon>
    </lineage>
</organism>
<dbReference type="STRING" id="235985.SAMN05414137_105166"/>
<feature type="region of interest" description="Disordered" evidence="1">
    <location>
        <begin position="1"/>
        <end position="66"/>
    </location>
</feature>
<evidence type="ECO:0000256" key="1">
    <source>
        <dbReference type="SAM" id="MobiDB-lite"/>
    </source>
</evidence>
<dbReference type="InterPro" id="IPR016024">
    <property type="entry name" value="ARM-type_fold"/>
</dbReference>
<accession>A0A1H7M495</accession>
<keyword evidence="3" id="KW-1185">Reference proteome</keyword>